<evidence type="ECO:0000313" key="2">
    <source>
        <dbReference type="Proteomes" id="UP001055879"/>
    </source>
</evidence>
<comment type="caution">
    <text evidence="1">The sequence shown here is derived from an EMBL/GenBank/DDBJ whole genome shotgun (WGS) entry which is preliminary data.</text>
</comment>
<reference evidence="1 2" key="2">
    <citation type="journal article" date="2022" name="Mol. Ecol. Resour.">
        <title>The genomes of chicory, endive, great burdock and yacon provide insights into Asteraceae paleo-polyploidization history and plant inulin production.</title>
        <authorList>
            <person name="Fan W."/>
            <person name="Wang S."/>
            <person name="Wang H."/>
            <person name="Wang A."/>
            <person name="Jiang F."/>
            <person name="Liu H."/>
            <person name="Zhao H."/>
            <person name="Xu D."/>
            <person name="Zhang Y."/>
        </authorList>
    </citation>
    <scope>NUCLEOTIDE SEQUENCE [LARGE SCALE GENOMIC DNA]</scope>
    <source>
        <strain evidence="2">cv. Niubang</strain>
    </source>
</reference>
<name>A0ACB8YDY7_ARCLA</name>
<gene>
    <name evidence="1" type="ORF">L6452_36638</name>
</gene>
<evidence type="ECO:0000313" key="1">
    <source>
        <dbReference type="EMBL" id="KAI3681833.1"/>
    </source>
</evidence>
<protein>
    <submittedName>
        <fullName evidence="1">Uncharacterized protein</fullName>
    </submittedName>
</protein>
<accession>A0ACB8YDY7</accession>
<proteinExistence type="predicted"/>
<keyword evidence="2" id="KW-1185">Reference proteome</keyword>
<reference evidence="2" key="1">
    <citation type="journal article" date="2022" name="Mol. Ecol. Resour.">
        <title>The genomes of chicory, endive, great burdock and yacon provide insights into Asteraceae palaeo-polyploidization history and plant inulin production.</title>
        <authorList>
            <person name="Fan W."/>
            <person name="Wang S."/>
            <person name="Wang H."/>
            <person name="Wang A."/>
            <person name="Jiang F."/>
            <person name="Liu H."/>
            <person name="Zhao H."/>
            <person name="Xu D."/>
            <person name="Zhang Y."/>
        </authorList>
    </citation>
    <scope>NUCLEOTIDE SEQUENCE [LARGE SCALE GENOMIC DNA]</scope>
    <source>
        <strain evidence="2">cv. Niubang</strain>
    </source>
</reference>
<organism evidence="1 2">
    <name type="scientific">Arctium lappa</name>
    <name type="common">Greater burdock</name>
    <name type="synonym">Lappa major</name>
    <dbReference type="NCBI Taxonomy" id="4217"/>
    <lineage>
        <taxon>Eukaryota</taxon>
        <taxon>Viridiplantae</taxon>
        <taxon>Streptophyta</taxon>
        <taxon>Embryophyta</taxon>
        <taxon>Tracheophyta</taxon>
        <taxon>Spermatophyta</taxon>
        <taxon>Magnoliopsida</taxon>
        <taxon>eudicotyledons</taxon>
        <taxon>Gunneridae</taxon>
        <taxon>Pentapetalae</taxon>
        <taxon>asterids</taxon>
        <taxon>campanulids</taxon>
        <taxon>Asterales</taxon>
        <taxon>Asteraceae</taxon>
        <taxon>Carduoideae</taxon>
        <taxon>Cardueae</taxon>
        <taxon>Arctiinae</taxon>
        <taxon>Arctium</taxon>
    </lineage>
</organism>
<dbReference type="Proteomes" id="UP001055879">
    <property type="component" value="Linkage Group LG13"/>
</dbReference>
<sequence>MFFTSGDYPFPFSTCPAPKSSILQGTIFSMTELDRLELRGLQPSNVVSNIVLLRNLQFYRLVARSITSNPAMSNLKIKKERRKEGPIEAETWRAEPKSRRDLSSGGFSGIGPKLA</sequence>
<dbReference type="EMBL" id="CM042059">
    <property type="protein sequence ID" value="KAI3681833.1"/>
    <property type="molecule type" value="Genomic_DNA"/>
</dbReference>